<evidence type="ECO:0000313" key="1">
    <source>
        <dbReference type="EMBL" id="GFO31134.1"/>
    </source>
</evidence>
<evidence type="ECO:0000313" key="2">
    <source>
        <dbReference type="Proteomes" id="UP000735302"/>
    </source>
</evidence>
<organism evidence="1 2">
    <name type="scientific">Plakobranchus ocellatus</name>
    <dbReference type="NCBI Taxonomy" id="259542"/>
    <lineage>
        <taxon>Eukaryota</taxon>
        <taxon>Metazoa</taxon>
        <taxon>Spiralia</taxon>
        <taxon>Lophotrochozoa</taxon>
        <taxon>Mollusca</taxon>
        <taxon>Gastropoda</taxon>
        <taxon>Heterobranchia</taxon>
        <taxon>Euthyneura</taxon>
        <taxon>Panpulmonata</taxon>
        <taxon>Sacoglossa</taxon>
        <taxon>Placobranchoidea</taxon>
        <taxon>Plakobranchidae</taxon>
        <taxon>Plakobranchus</taxon>
    </lineage>
</organism>
<dbReference type="EMBL" id="BLXT01006360">
    <property type="protein sequence ID" value="GFO31134.1"/>
    <property type="molecule type" value="Genomic_DNA"/>
</dbReference>
<accession>A0AAV4CJ28</accession>
<keyword evidence="2" id="KW-1185">Reference proteome</keyword>
<sequence length="93" mass="10430">MTHNTENSLERGQPPLNLGTVCYVNNQASQAWHFCTYPLLPPVVRPADGCNHDGGGLESRTRLFMYVRKTGEALETLGEIKQAYQHSIRETGR</sequence>
<proteinExistence type="predicted"/>
<protein>
    <submittedName>
        <fullName evidence="1">Uncharacterized protein</fullName>
    </submittedName>
</protein>
<comment type="caution">
    <text evidence="1">The sequence shown here is derived from an EMBL/GenBank/DDBJ whole genome shotgun (WGS) entry which is preliminary data.</text>
</comment>
<gene>
    <name evidence="1" type="ORF">PoB_005763900</name>
</gene>
<name>A0AAV4CJ28_9GAST</name>
<dbReference type="Proteomes" id="UP000735302">
    <property type="component" value="Unassembled WGS sequence"/>
</dbReference>
<reference evidence="1 2" key="1">
    <citation type="journal article" date="2021" name="Elife">
        <title>Chloroplast acquisition without the gene transfer in kleptoplastic sea slugs, Plakobranchus ocellatus.</title>
        <authorList>
            <person name="Maeda T."/>
            <person name="Takahashi S."/>
            <person name="Yoshida T."/>
            <person name="Shimamura S."/>
            <person name="Takaki Y."/>
            <person name="Nagai Y."/>
            <person name="Toyoda A."/>
            <person name="Suzuki Y."/>
            <person name="Arimoto A."/>
            <person name="Ishii H."/>
            <person name="Satoh N."/>
            <person name="Nishiyama T."/>
            <person name="Hasebe M."/>
            <person name="Maruyama T."/>
            <person name="Minagawa J."/>
            <person name="Obokata J."/>
            <person name="Shigenobu S."/>
        </authorList>
    </citation>
    <scope>NUCLEOTIDE SEQUENCE [LARGE SCALE GENOMIC DNA]</scope>
</reference>
<dbReference type="AlphaFoldDB" id="A0AAV4CJ28"/>